<dbReference type="Gene3D" id="1.10.10.10">
    <property type="entry name" value="Winged helix-like DNA-binding domain superfamily/Winged helix DNA-binding domain"/>
    <property type="match status" value="1"/>
</dbReference>
<dbReference type="eggNOG" id="COG0735">
    <property type="taxonomic scope" value="Bacteria"/>
</dbReference>
<dbReference type="EMBL" id="CP001810">
    <property type="protein sequence ID" value="ADL35474.1"/>
    <property type="molecule type" value="Genomic_DNA"/>
</dbReference>
<accession>E0RZA2</accession>
<dbReference type="AlphaFoldDB" id="E0RZA2"/>
<sequence>MMNNEQIVEALKESGMRITRQRMIVADVIADNDGASCKDICCIVRGNYT</sequence>
<dbReference type="STRING" id="515622.bpr_I2742"/>
<protein>
    <submittedName>
        <fullName evidence="1">Ferric uptake regulator family protein</fullName>
    </submittedName>
</protein>
<dbReference type="Proteomes" id="UP000001299">
    <property type="component" value="Chromosome 1"/>
</dbReference>
<dbReference type="KEGG" id="bpb:bpr_I2742"/>
<organism evidence="1 2">
    <name type="scientific">Butyrivibrio proteoclasticus (strain ATCC 51982 / DSM 14932 / B316)</name>
    <name type="common">Clostridium proteoclasticum</name>
    <dbReference type="NCBI Taxonomy" id="515622"/>
    <lineage>
        <taxon>Bacteria</taxon>
        <taxon>Bacillati</taxon>
        <taxon>Bacillota</taxon>
        <taxon>Clostridia</taxon>
        <taxon>Lachnospirales</taxon>
        <taxon>Lachnospiraceae</taxon>
        <taxon>Butyrivibrio</taxon>
    </lineage>
</organism>
<proteinExistence type="predicted"/>
<dbReference type="InterPro" id="IPR036388">
    <property type="entry name" value="WH-like_DNA-bd_sf"/>
</dbReference>
<evidence type="ECO:0000313" key="2">
    <source>
        <dbReference type="Proteomes" id="UP000001299"/>
    </source>
</evidence>
<gene>
    <name evidence="1" type="ordered locus">bpr_I2742</name>
</gene>
<name>E0RZA2_BUTPB</name>
<reference evidence="1 2" key="1">
    <citation type="journal article" date="2010" name="PLoS ONE">
        <title>The glycobiome of the rumen bacterium Butyrivibrio proteoclasticus B316(T) highlights adaptation to a polysaccharide-rich environment.</title>
        <authorList>
            <person name="Kelly W.J."/>
            <person name="Leahy S.C."/>
            <person name="Altermann E."/>
            <person name="Yeoman C.J."/>
            <person name="Dunne J.C."/>
            <person name="Kong Z."/>
            <person name="Pacheco D.M."/>
            <person name="Li D."/>
            <person name="Noel S.J."/>
            <person name="Moon C.D."/>
            <person name="Cookson A.L."/>
            <person name="Attwood G.T."/>
        </authorList>
    </citation>
    <scope>NUCLEOTIDE SEQUENCE [LARGE SCALE GENOMIC DNA]</scope>
    <source>
        <strain evidence="2">ATCC 51982 / DSM 14932 / B316</strain>
    </source>
</reference>
<dbReference type="HOGENOM" id="CLU_3133394_0_0_9"/>
<evidence type="ECO:0000313" key="1">
    <source>
        <dbReference type="EMBL" id="ADL35474.1"/>
    </source>
</evidence>
<keyword evidence="2" id="KW-1185">Reference proteome</keyword>